<dbReference type="InterPro" id="IPR020846">
    <property type="entry name" value="MFS_dom"/>
</dbReference>
<evidence type="ECO:0000256" key="4">
    <source>
        <dbReference type="ARBA" id="ARBA00022692"/>
    </source>
</evidence>
<dbReference type="InterPro" id="IPR011701">
    <property type="entry name" value="MFS"/>
</dbReference>
<sequence>MASSQTRRVIVAGLVGTSLEWYDFFLYGSAAALVFNKLFFPTFEPLTGTLLAFLTYAIGFVARPLGGIVFGHFGDRVGRKNVLVVTLLLMGVATFLIGLLPGYATVGVAAPLLLVTLRFVQGLGLGGEWGGAVLMSIEHGDPRRRGFNASWPQVGVPAGNLLAAAVLGIMSAALPEEAFLSWGWRVPFLLSGALVVVGLWIRLRIVESPLFAQVERAGAKARMPLLEVLRTHPRALVSAGLARIGVDVAFYIFVTYILAYVTGPLGLERGVALNAVLIGSAFQLFLIPLFGALSDRAGRRRVYLAGVIGAAVWVFAFFPLLDTGSFPLIALASVVALACHAAMYGPQAAFIAELFSTRLRYSGASMGYQVAGIFGGALAPIVALWLFDRFGGTLAVSLYVVAALAVTAAGLALAPRTHDDVPGPGGTLDGTSTEDHGDTRDGTFTKAPGDSHDGASTEDSAGTGDGDLGTRTGTASRDA</sequence>
<dbReference type="InterPro" id="IPR036259">
    <property type="entry name" value="MFS_trans_sf"/>
</dbReference>
<feature type="transmembrane region" description="Helical" evidence="8">
    <location>
        <begin position="240"/>
        <end position="259"/>
    </location>
</feature>
<keyword evidence="6 8" id="KW-0472">Membrane</keyword>
<evidence type="ECO:0000256" key="2">
    <source>
        <dbReference type="ARBA" id="ARBA00022448"/>
    </source>
</evidence>
<dbReference type="Pfam" id="PF07690">
    <property type="entry name" value="MFS_1"/>
    <property type="match status" value="1"/>
</dbReference>
<keyword evidence="4 8" id="KW-0812">Transmembrane</keyword>
<protein>
    <submittedName>
        <fullName evidence="10">MFS transporter</fullName>
    </submittedName>
</protein>
<feature type="transmembrane region" description="Helical" evidence="8">
    <location>
        <begin position="393"/>
        <end position="414"/>
    </location>
</feature>
<dbReference type="CDD" id="cd17369">
    <property type="entry name" value="MFS_ShiA_like"/>
    <property type="match status" value="1"/>
</dbReference>
<feature type="transmembrane region" description="Helical" evidence="8">
    <location>
        <begin position="326"/>
        <end position="345"/>
    </location>
</feature>
<feature type="compositionally biased region" description="Basic and acidic residues" evidence="7">
    <location>
        <begin position="433"/>
        <end position="455"/>
    </location>
</feature>
<comment type="caution">
    <text evidence="10">The sequence shown here is derived from an EMBL/GenBank/DDBJ whole genome shotgun (WGS) entry which is preliminary data.</text>
</comment>
<feature type="transmembrane region" description="Helical" evidence="8">
    <location>
        <begin position="154"/>
        <end position="174"/>
    </location>
</feature>
<feature type="transmembrane region" description="Helical" evidence="8">
    <location>
        <begin position="186"/>
        <end position="203"/>
    </location>
</feature>
<gene>
    <name evidence="10" type="ORF">ACFFRH_12140</name>
</gene>
<evidence type="ECO:0000256" key="8">
    <source>
        <dbReference type="SAM" id="Phobius"/>
    </source>
</evidence>
<dbReference type="PROSITE" id="PS50850">
    <property type="entry name" value="MFS"/>
    <property type="match status" value="1"/>
</dbReference>
<keyword evidence="2" id="KW-0813">Transport</keyword>
<feature type="compositionally biased region" description="Low complexity" evidence="7">
    <location>
        <begin position="469"/>
        <end position="479"/>
    </location>
</feature>
<feature type="region of interest" description="Disordered" evidence="7">
    <location>
        <begin position="419"/>
        <end position="479"/>
    </location>
</feature>
<dbReference type="Pfam" id="PF00083">
    <property type="entry name" value="Sugar_tr"/>
    <property type="match status" value="1"/>
</dbReference>
<dbReference type="PANTHER" id="PTHR43045:SF1">
    <property type="entry name" value="SHIKIMATE TRANSPORTER"/>
    <property type="match status" value="1"/>
</dbReference>
<feature type="transmembrane region" description="Helical" evidence="8">
    <location>
        <begin position="46"/>
        <end position="70"/>
    </location>
</feature>
<feature type="transmembrane region" description="Helical" evidence="8">
    <location>
        <begin position="110"/>
        <end position="134"/>
    </location>
</feature>
<evidence type="ECO:0000256" key="3">
    <source>
        <dbReference type="ARBA" id="ARBA00022475"/>
    </source>
</evidence>
<evidence type="ECO:0000256" key="7">
    <source>
        <dbReference type="SAM" id="MobiDB-lite"/>
    </source>
</evidence>
<name>A0ABV5TB15_9ACTN</name>
<accession>A0ABV5TB15</accession>
<dbReference type="Gene3D" id="1.20.1250.20">
    <property type="entry name" value="MFS general substrate transporter like domains"/>
    <property type="match status" value="2"/>
</dbReference>
<dbReference type="EMBL" id="JBHMBS010000005">
    <property type="protein sequence ID" value="MFB9676239.1"/>
    <property type="molecule type" value="Genomic_DNA"/>
</dbReference>
<evidence type="ECO:0000259" key="9">
    <source>
        <dbReference type="PROSITE" id="PS50850"/>
    </source>
</evidence>
<feature type="transmembrane region" description="Helical" evidence="8">
    <location>
        <begin position="271"/>
        <end position="290"/>
    </location>
</feature>
<proteinExistence type="predicted"/>
<evidence type="ECO:0000313" key="10">
    <source>
        <dbReference type="EMBL" id="MFB9676239.1"/>
    </source>
</evidence>
<keyword evidence="5 8" id="KW-1133">Transmembrane helix</keyword>
<evidence type="ECO:0000313" key="11">
    <source>
        <dbReference type="Proteomes" id="UP001589610"/>
    </source>
</evidence>
<comment type="subcellular location">
    <subcellularLocation>
        <location evidence="1">Cell membrane</location>
        <topology evidence="1">Multi-pass membrane protein</topology>
    </subcellularLocation>
</comment>
<feature type="transmembrane region" description="Helical" evidence="8">
    <location>
        <begin position="21"/>
        <end position="40"/>
    </location>
</feature>
<feature type="transmembrane region" description="Helical" evidence="8">
    <location>
        <begin position="82"/>
        <end position="104"/>
    </location>
</feature>
<dbReference type="PANTHER" id="PTHR43045">
    <property type="entry name" value="SHIKIMATE TRANSPORTER"/>
    <property type="match status" value="1"/>
</dbReference>
<dbReference type="InterPro" id="IPR005828">
    <property type="entry name" value="MFS_sugar_transport-like"/>
</dbReference>
<reference evidence="10 11" key="1">
    <citation type="submission" date="2024-09" db="EMBL/GenBank/DDBJ databases">
        <authorList>
            <person name="Sun Q."/>
            <person name="Mori K."/>
        </authorList>
    </citation>
    <scope>NUCLEOTIDE SEQUENCE [LARGE SCALE GENOMIC DNA]</scope>
    <source>
        <strain evidence="10 11">JCM 3028</strain>
    </source>
</reference>
<evidence type="ECO:0000256" key="5">
    <source>
        <dbReference type="ARBA" id="ARBA00022989"/>
    </source>
</evidence>
<feature type="domain" description="Major facilitator superfamily (MFS) profile" evidence="9">
    <location>
        <begin position="9"/>
        <end position="420"/>
    </location>
</feature>
<feature type="transmembrane region" description="Helical" evidence="8">
    <location>
        <begin position="302"/>
        <end position="320"/>
    </location>
</feature>
<evidence type="ECO:0000256" key="1">
    <source>
        <dbReference type="ARBA" id="ARBA00004651"/>
    </source>
</evidence>
<dbReference type="SUPFAM" id="SSF103473">
    <property type="entry name" value="MFS general substrate transporter"/>
    <property type="match status" value="1"/>
</dbReference>
<feature type="transmembrane region" description="Helical" evidence="8">
    <location>
        <begin position="366"/>
        <end position="387"/>
    </location>
</feature>
<keyword evidence="3" id="KW-1003">Cell membrane</keyword>
<organism evidence="10 11">
    <name type="scientific">Streptosporangium vulgare</name>
    <dbReference type="NCBI Taxonomy" id="46190"/>
    <lineage>
        <taxon>Bacteria</taxon>
        <taxon>Bacillati</taxon>
        <taxon>Actinomycetota</taxon>
        <taxon>Actinomycetes</taxon>
        <taxon>Streptosporangiales</taxon>
        <taxon>Streptosporangiaceae</taxon>
        <taxon>Streptosporangium</taxon>
    </lineage>
</organism>
<dbReference type="Proteomes" id="UP001589610">
    <property type="component" value="Unassembled WGS sequence"/>
</dbReference>
<keyword evidence="11" id="KW-1185">Reference proteome</keyword>
<evidence type="ECO:0000256" key="6">
    <source>
        <dbReference type="ARBA" id="ARBA00023136"/>
    </source>
</evidence>
<dbReference type="RefSeq" id="WP_386156250.1">
    <property type="nucleotide sequence ID" value="NZ_JBHMBS010000005.1"/>
</dbReference>